<feature type="transmembrane region" description="Helical" evidence="10">
    <location>
        <begin position="253"/>
        <end position="276"/>
    </location>
</feature>
<dbReference type="PANTHER" id="PTHR22760:SF2">
    <property type="entry name" value="ALPHA-1,2-MANNOSYLTRANSFERASE ALG9"/>
    <property type="match status" value="1"/>
</dbReference>
<comment type="similarity">
    <text evidence="3 10">Belongs to the glycosyltransferase 22 family.</text>
</comment>
<dbReference type="InterPro" id="IPR005599">
    <property type="entry name" value="GPI_mannosylTrfase"/>
</dbReference>
<name>A0A2T0FG17_9ASCO</name>
<dbReference type="UniPathway" id="UPA00378"/>
<keyword evidence="7 10" id="KW-0256">Endoplasmic reticulum</keyword>
<dbReference type="GeneID" id="36515289"/>
<comment type="pathway">
    <text evidence="2">Protein modification; protein glycosylation.</text>
</comment>
<keyword evidence="4 10" id="KW-0328">Glycosyltransferase</keyword>
<evidence type="ECO:0000313" key="12">
    <source>
        <dbReference type="EMBL" id="PRT53920.1"/>
    </source>
</evidence>
<evidence type="ECO:0000256" key="10">
    <source>
        <dbReference type="RuleBase" id="RU363075"/>
    </source>
</evidence>
<evidence type="ECO:0000256" key="8">
    <source>
        <dbReference type="ARBA" id="ARBA00022989"/>
    </source>
</evidence>
<evidence type="ECO:0000256" key="5">
    <source>
        <dbReference type="ARBA" id="ARBA00022679"/>
    </source>
</evidence>
<organism evidence="12 13">
    <name type="scientific">Wickerhamiella sorbophila</name>
    <dbReference type="NCBI Taxonomy" id="45607"/>
    <lineage>
        <taxon>Eukaryota</taxon>
        <taxon>Fungi</taxon>
        <taxon>Dikarya</taxon>
        <taxon>Ascomycota</taxon>
        <taxon>Saccharomycotina</taxon>
        <taxon>Dipodascomycetes</taxon>
        <taxon>Dipodascales</taxon>
        <taxon>Trichomonascaceae</taxon>
        <taxon>Wickerhamiella</taxon>
    </lineage>
</organism>
<evidence type="ECO:0000256" key="2">
    <source>
        <dbReference type="ARBA" id="ARBA00004922"/>
    </source>
</evidence>
<feature type="transmembrane region" description="Helical" evidence="10">
    <location>
        <begin position="306"/>
        <end position="326"/>
    </location>
</feature>
<evidence type="ECO:0000256" key="6">
    <source>
        <dbReference type="ARBA" id="ARBA00022692"/>
    </source>
</evidence>
<sequence length="508" mass="56660">MIELAVLLAARLIAAARSPVPDCDEVFNFWEPTHFLTHGAGLQTWEWSPVYAIRSWSYIALHAVVIFAAEKLGFEGYQLFYALRIVLGSVEAICEYQLIRVLRKHYDTDVAYIFTALSSVMPGLFHASVAYLPSSFAMNCVTLAFAWFLDSPTNNIVCSLVSIAVGGLVGWPFVLVLALPLGIYYSVAVLSIKKWISSVVKTLALVAIVLLLVVALDSRAFGKLAVVPFNIVGYNVLFADEGSGPNIFGTEPLSYYLLNLILNFNVAFPLALLAGAVVNLRTLTALSLMYLWFAILFPTPHKEERFLYVVYPIIVCAAAFTISRAWHIVTSFARLPRAFLSLFVGAVAFLGIARSAALASYYQAPFEVYKNIPTNSTVCVGREWYRFPSSYFMDSQLKFVRSGFDGLLPGEFSSFTAIPEGMNNRNEFDEGKIVPLEACDFLIDIKLDYDEESGEIDPLKHGWEEDFCVPFLDTQKSTGLARVLYFGVDTTPLGKVAWTKYCRYRRLE</sequence>
<keyword evidence="13" id="KW-1185">Reference proteome</keyword>
<reference evidence="12 13" key="1">
    <citation type="submission" date="2017-04" db="EMBL/GenBank/DDBJ databases">
        <title>Genome sequencing of [Candida] sorbophila.</title>
        <authorList>
            <person name="Ahn J.O."/>
        </authorList>
    </citation>
    <scope>NUCLEOTIDE SEQUENCE [LARGE SCALE GENOMIC DNA]</scope>
    <source>
        <strain evidence="12 13">DS02</strain>
    </source>
</reference>
<comment type="subcellular location">
    <subcellularLocation>
        <location evidence="1 10">Endoplasmic reticulum membrane</location>
        <topology evidence="1 10">Multi-pass membrane protein</topology>
    </subcellularLocation>
</comment>
<keyword evidence="5 12" id="KW-0808">Transferase</keyword>
<dbReference type="Pfam" id="PF03901">
    <property type="entry name" value="Glyco_transf_22"/>
    <property type="match status" value="1"/>
</dbReference>
<feature type="transmembrane region" description="Helical" evidence="10">
    <location>
        <begin position="199"/>
        <end position="216"/>
    </location>
</feature>
<dbReference type="AlphaFoldDB" id="A0A2T0FG17"/>
<keyword evidence="11" id="KW-0732">Signal</keyword>
<evidence type="ECO:0000256" key="9">
    <source>
        <dbReference type="ARBA" id="ARBA00023136"/>
    </source>
</evidence>
<keyword evidence="8 10" id="KW-1133">Transmembrane helix</keyword>
<evidence type="ECO:0000256" key="1">
    <source>
        <dbReference type="ARBA" id="ARBA00004477"/>
    </source>
</evidence>
<evidence type="ECO:0000256" key="7">
    <source>
        <dbReference type="ARBA" id="ARBA00022824"/>
    </source>
</evidence>
<keyword evidence="9 10" id="KW-0472">Membrane</keyword>
<dbReference type="GO" id="GO:0000026">
    <property type="term" value="F:alpha-1,2-mannosyltransferase activity"/>
    <property type="evidence" value="ECO:0007669"/>
    <property type="project" value="TreeGrafter"/>
</dbReference>
<evidence type="ECO:0000313" key="13">
    <source>
        <dbReference type="Proteomes" id="UP000238350"/>
    </source>
</evidence>
<feature type="chain" id="PRO_5015634682" description="Mannosyltransferase" evidence="11">
    <location>
        <begin position="16"/>
        <end position="508"/>
    </location>
</feature>
<gene>
    <name evidence="12" type="ORF">B9G98_01540</name>
</gene>
<dbReference type="GO" id="GO:0005789">
    <property type="term" value="C:endoplasmic reticulum membrane"/>
    <property type="evidence" value="ECO:0007669"/>
    <property type="project" value="UniProtKB-SubCell"/>
</dbReference>
<feature type="transmembrane region" description="Helical" evidence="10">
    <location>
        <begin position="338"/>
        <end position="362"/>
    </location>
</feature>
<dbReference type="RefSeq" id="XP_024663866.1">
    <property type="nucleotide sequence ID" value="XM_024808098.1"/>
</dbReference>
<dbReference type="EC" id="2.4.1.-" evidence="10"/>
<dbReference type="EMBL" id="NDIQ01000001">
    <property type="protein sequence ID" value="PRT53920.1"/>
    <property type="molecule type" value="Genomic_DNA"/>
</dbReference>
<dbReference type="PANTHER" id="PTHR22760">
    <property type="entry name" value="GLYCOSYLTRANSFERASE"/>
    <property type="match status" value="1"/>
</dbReference>
<accession>A0A2T0FG17</accession>
<keyword evidence="6 10" id="KW-0812">Transmembrane</keyword>
<evidence type="ECO:0000256" key="3">
    <source>
        <dbReference type="ARBA" id="ARBA00007063"/>
    </source>
</evidence>
<dbReference type="OrthoDB" id="497541at2759"/>
<dbReference type="GO" id="GO:0006487">
    <property type="term" value="P:protein N-linked glycosylation"/>
    <property type="evidence" value="ECO:0007669"/>
    <property type="project" value="TreeGrafter"/>
</dbReference>
<comment type="caution">
    <text evidence="12">The sequence shown here is derived from an EMBL/GenBank/DDBJ whole genome shotgun (WGS) entry which is preliminary data.</text>
</comment>
<feature type="signal peptide" evidence="11">
    <location>
        <begin position="1"/>
        <end position="15"/>
    </location>
</feature>
<evidence type="ECO:0000256" key="4">
    <source>
        <dbReference type="ARBA" id="ARBA00022676"/>
    </source>
</evidence>
<proteinExistence type="inferred from homology"/>
<protein>
    <recommendedName>
        <fullName evidence="10">Mannosyltransferase</fullName>
        <ecNumber evidence="10">2.4.1.-</ecNumber>
    </recommendedName>
</protein>
<feature type="transmembrane region" description="Helical" evidence="10">
    <location>
        <begin position="283"/>
        <end position="300"/>
    </location>
</feature>
<dbReference type="Proteomes" id="UP000238350">
    <property type="component" value="Unassembled WGS sequence"/>
</dbReference>
<dbReference type="STRING" id="45607.A0A2T0FG17"/>
<evidence type="ECO:0000256" key="11">
    <source>
        <dbReference type="SAM" id="SignalP"/>
    </source>
</evidence>